<keyword evidence="3 5" id="KW-1133">Transmembrane helix</keyword>
<evidence type="ECO:0000256" key="1">
    <source>
        <dbReference type="ARBA" id="ARBA00004141"/>
    </source>
</evidence>
<feature type="transmembrane region" description="Helical" evidence="5">
    <location>
        <begin position="21"/>
        <end position="46"/>
    </location>
</feature>
<feature type="transmembrane region" description="Helical" evidence="5">
    <location>
        <begin position="272"/>
        <end position="293"/>
    </location>
</feature>
<feature type="transmembrane region" description="Helical" evidence="5">
    <location>
        <begin position="88"/>
        <end position="108"/>
    </location>
</feature>
<dbReference type="GeneID" id="28831711"/>
<dbReference type="PANTHER" id="PTHR42718:SF1">
    <property type="entry name" value="LOW AFFINITY AMMONIUM TRANSPORTER"/>
    <property type="match status" value="1"/>
</dbReference>
<dbReference type="EMBL" id="KQ947412">
    <property type="protein sequence ID" value="KUJ18908.1"/>
    <property type="molecule type" value="Genomic_DNA"/>
</dbReference>
<keyword evidence="7" id="KW-1185">Reference proteome</keyword>
<feature type="transmembrane region" description="Helical" evidence="5">
    <location>
        <begin position="424"/>
        <end position="448"/>
    </location>
</feature>
<proteinExistence type="predicted"/>
<dbReference type="AlphaFoldDB" id="A0A194XFG1"/>
<evidence type="ECO:0000313" key="6">
    <source>
        <dbReference type="EMBL" id="KUJ18908.1"/>
    </source>
</evidence>
<sequence length="454" mass="49012">MANEKPGTMFGEMSGIHDACFIITICMAQILALAGLGQGFTPLYIVGDSFSVTNDGELSWYLAAFSLTVGTFILPSDRLGDMYGHKKIFLVGTIWYGIWSVIAGFSVYSGTSRFSVCRGLQGIGPALMVPNALAIAGRSFEGKKKNYVFACFGASAPGGSVLGGVFAAIFSELVWRPWTYWTISMILPPDEHEAKNDGKTPTFDFAGTITGVTGLVLFNFAWNQAGVVGWTVPYTFILLIVGILFFGAFVYVEVHIAEYPLVPIKMLSKEAMFALSILACGWASFGIWVYYLWQLVENLRHHSVLSSAAQQSPVAISGLIASLAVAMACFLTGQILIATTLVSQTYWAQTFVSVVIMLWGMDMSFPAGTIILSNGMPREHQGIAASLVNTVVNYSISLSLGIAGTIIRQTNEGGGNSLGSYRNAWYFAIGLDSLGMVIALWFFWVSVVQGKTVS</sequence>
<dbReference type="Pfam" id="PF07690">
    <property type="entry name" value="MFS_1"/>
    <property type="match status" value="1"/>
</dbReference>
<dbReference type="Gene3D" id="1.20.1250.20">
    <property type="entry name" value="MFS general substrate transporter like domains"/>
    <property type="match status" value="2"/>
</dbReference>
<keyword evidence="2 5" id="KW-0812">Transmembrane</keyword>
<evidence type="ECO:0000256" key="5">
    <source>
        <dbReference type="SAM" id="Phobius"/>
    </source>
</evidence>
<feature type="transmembrane region" description="Helical" evidence="5">
    <location>
        <begin position="58"/>
        <end position="76"/>
    </location>
</feature>
<keyword evidence="4 5" id="KW-0472">Membrane</keyword>
<dbReference type="CDD" id="cd17476">
    <property type="entry name" value="MFS_Amf1_MDR_like"/>
    <property type="match status" value="1"/>
</dbReference>
<evidence type="ECO:0000256" key="3">
    <source>
        <dbReference type="ARBA" id="ARBA00022989"/>
    </source>
</evidence>
<organism evidence="6 7">
    <name type="scientific">Mollisia scopiformis</name>
    <name type="common">Conifer needle endophyte fungus</name>
    <name type="synonym">Phialocephala scopiformis</name>
    <dbReference type="NCBI Taxonomy" id="149040"/>
    <lineage>
        <taxon>Eukaryota</taxon>
        <taxon>Fungi</taxon>
        <taxon>Dikarya</taxon>
        <taxon>Ascomycota</taxon>
        <taxon>Pezizomycotina</taxon>
        <taxon>Leotiomycetes</taxon>
        <taxon>Helotiales</taxon>
        <taxon>Mollisiaceae</taxon>
        <taxon>Mollisia</taxon>
    </lineage>
</organism>
<accession>A0A194XFG1</accession>
<evidence type="ECO:0000256" key="2">
    <source>
        <dbReference type="ARBA" id="ARBA00022692"/>
    </source>
</evidence>
<dbReference type="InterPro" id="IPR036259">
    <property type="entry name" value="MFS_trans_sf"/>
</dbReference>
<dbReference type="GO" id="GO:0016020">
    <property type="term" value="C:membrane"/>
    <property type="evidence" value="ECO:0007669"/>
    <property type="project" value="UniProtKB-SubCell"/>
</dbReference>
<protein>
    <submittedName>
        <fullName evidence="6">MFS general substrate transporter</fullName>
    </submittedName>
</protein>
<dbReference type="GO" id="GO:0022857">
    <property type="term" value="F:transmembrane transporter activity"/>
    <property type="evidence" value="ECO:0007669"/>
    <property type="project" value="InterPro"/>
</dbReference>
<feature type="transmembrane region" description="Helical" evidence="5">
    <location>
        <begin position="234"/>
        <end position="252"/>
    </location>
</feature>
<reference evidence="6 7" key="1">
    <citation type="submission" date="2015-10" db="EMBL/GenBank/DDBJ databases">
        <title>Full genome of DAOMC 229536 Phialocephala scopiformis, a fungal endophyte of spruce producing the potent anti-insectan compound rugulosin.</title>
        <authorList>
            <consortium name="DOE Joint Genome Institute"/>
            <person name="Walker A.K."/>
            <person name="Frasz S.L."/>
            <person name="Seifert K.A."/>
            <person name="Miller J.D."/>
            <person name="Mondo S.J."/>
            <person name="Labutti K."/>
            <person name="Lipzen A."/>
            <person name="Dockter R."/>
            <person name="Kennedy M."/>
            <person name="Grigoriev I.V."/>
            <person name="Spatafora J.W."/>
        </authorList>
    </citation>
    <scope>NUCLEOTIDE SEQUENCE [LARGE SCALE GENOMIC DNA]</scope>
    <source>
        <strain evidence="6 7">CBS 120377</strain>
    </source>
</reference>
<dbReference type="OrthoDB" id="2428527at2759"/>
<evidence type="ECO:0000256" key="4">
    <source>
        <dbReference type="ARBA" id="ARBA00023136"/>
    </source>
</evidence>
<evidence type="ECO:0000313" key="7">
    <source>
        <dbReference type="Proteomes" id="UP000070700"/>
    </source>
</evidence>
<dbReference type="Proteomes" id="UP000070700">
    <property type="component" value="Unassembled WGS sequence"/>
</dbReference>
<dbReference type="InParanoid" id="A0A194XFG1"/>
<feature type="transmembrane region" description="Helical" evidence="5">
    <location>
        <begin position="384"/>
        <end position="404"/>
    </location>
</feature>
<name>A0A194XFG1_MOLSC</name>
<dbReference type="KEGG" id="psco:LY89DRAFT_775126"/>
<feature type="transmembrane region" description="Helical" evidence="5">
    <location>
        <begin position="205"/>
        <end position="222"/>
    </location>
</feature>
<feature type="transmembrane region" description="Helical" evidence="5">
    <location>
        <begin position="314"/>
        <end position="338"/>
    </location>
</feature>
<gene>
    <name evidence="6" type="ORF">LY89DRAFT_775126</name>
</gene>
<feature type="transmembrane region" description="Helical" evidence="5">
    <location>
        <begin position="147"/>
        <end position="170"/>
    </location>
</feature>
<comment type="subcellular location">
    <subcellularLocation>
        <location evidence="1">Membrane</location>
        <topology evidence="1">Multi-pass membrane protein</topology>
    </subcellularLocation>
</comment>
<dbReference type="SUPFAM" id="SSF103473">
    <property type="entry name" value="MFS general substrate transporter"/>
    <property type="match status" value="2"/>
</dbReference>
<dbReference type="RefSeq" id="XP_018073263.1">
    <property type="nucleotide sequence ID" value="XM_018221985.1"/>
</dbReference>
<feature type="transmembrane region" description="Helical" evidence="5">
    <location>
        <begin position="350"/>
        <end position="372"/>
    </location>
</feature>
<dbReference type="PANTHER" id="PTHR42718">
    <property type="entry name" value="MAJOR FACILITATOR SUPERFAMILY MULTIDRUG TRANSPORTER MFSC"/>
    <property type="match status" value="1"/>
</dbReference>
<dbReference type="InterPro" id="IPR011701">
    <property type="entry name" value="MFS"/>
</dbReference>